<proteinExistence type="inferred from homology"/>
<comment type="subcellular location">
    <subcellularLocation>
        <location evidence="1">Plastid</location>
        <location evidence="1">Chloroplast outer membrane</location>
        <topology evidence="1">Multi-pass membrane protein</topology>
    </subcellularLocation>
    <subcellularLocation>
        <location evidence="2">Plastid</location>
        <location evidence="2">Etioplast membrane</location>
        <topology evidence="2">Multi-pass membrane protein</topology>
    </subcellularLocation>
</comment>
<dbReference type="GO" id="GO:0009707">
    <property type="term" value="C:chloroplast outer membrane"/>
    <property type="evidence" value="ECO:0007669"/>
    <property type="project" value="UniProtKB-SubCell"/>
</dbReference>
<sequence>METSLRYNGESKSLRIHAKEKYPLDLNTHLQLHAELDTRIGAPPSFLCAMIRHSFPQFYAGISVGAKFNKQEKLRLFARAKKAFPFTIDGLKSFIVKGRCEADEEFKQIKPKGAAEFSWSIRDFKKDQDVRIKLGYEISDQMVQIASSRRKLNSSWQLNGVSYIQIRENNWTLNVDSNRKWNLRYDL</sequence>
<dbReference type="AlphaFoldDB" id="A0AAV3NTS9"/>
<organism evidence="14 15">
    <name type="scientific">Lithospermum erythrorhizon</name>
    <name type="common">Purple gromwell</name>
    <name type="synonym">Lithospermum officinale var. erythrorhizon</name>
    <dbReference type="NCBI Taxonomy" id="34254"/>
    <lineage>
        <taxon>Eukaryota</taxon>
        <taxon>Viridiplantae</taxon>
        <taxon>Streptophyta</taxon>
        <taxon>Embryophyta</taxon>
        <taxon>Tracheophyta</taxon>
        <taxon>Spermatophyta</taxon>
        <taxon>Magnoliopsida</taxon>
        <taxon>eudicotyledons</taxon>
        <taxon>Gunneridae</taxon>
        <taxon>Pentapetalae</taxon>
        <taxon>asterids</taxon>
        <taxon>lamiids</taxon>
        <taxon>Boraginales</taxon>
        <taxon>Boraginaceae</taxon>
        <taxon>Boraginoideae</taxon>
        <taxon>Lithospermeae</taxon>
        <taxon>Lithospermum</taxon>
    </lineage>
</organism>
<protein>
    <submittedName>
        <fullName evidence="14">Uncharacterized protein</fullName>
    </submittedName>
</protein>
<keyword evidence="5" id="KW-1134">Transmembrane beta strand</keyword>
<evidence type="ECO:0000256" key="6">
    <source>
        <dbReference type="ARBA" id="ARBA00022528"/>
    </source>
</evidence>
<dbReference type="GO" id="GO:0034426">
    <property type="term" value="C:etioplast membrane"/>
    <property type="evidence" value="ECO:0007669"/>
    <property type="project" value="UniProtKB-SubCell"/>
</dbReference>
<dbReference type="GO" id="GO:0044070">
    <property type="term" value="P:regulation of monoatomic anion transport"/>
    <property type="evidence" value="ECO:0007669"/>
    <property type="project" value="InterPro"/>
</dbReference>
<evidence type="ECO:0000256" key="5">
    <source>
        <dbReference type="ARBA" id="ARBA00022452"/>
    </source>
</evidence>
<keyword evidence="8" id="KW-0812">Transmembrane</keyword>
<evidence type="ECO:0000256" key="8">
    <source>
        <dbReference type="ARBA" id="ARBA00022692"/>
    </source>
</evidence>
<dbReference type="InterPro" id="IPR034575">
    <property type="entry name" value="OEP21"/>
</dbReference>
<accession>A0AAV3NTS9</accession>
<keyword evidence="10" id="KW-0406">Ion transport</keyword>
<evidence type="ECO:0000256" key="13">
    <source>
        <dbReference type="ARBA" id="ARBA00024941"/>
    </source>
</evidence>
<comment type="similarity">
    <text evidence="3">Belongs to the plastid outer envelope porin OEP21 (TC 1.B.29) family.</text>
</comment>
<evidence type="ECO:0000313" key="15">
    <source>
        <dbReference type="Proteomes" id="UP001454036"/>
    </source>
</evidence>
<evidence type="ECO:0000256" key="3">
    <source>
        <dbReference type="ARBA" id="ARBA00009945"/>
    </source>
</evidence>
<evidence type="ECO:0000256" key="9">
    <source>
        <dbReference type="ARBA" id="ARBA00022805"/>
    </source>
</evidence>
<keyword evidence="7" id="KW-0934">Plastid</keyword>
<evidence type="ECO:0000256" key="7">
    <source>
        <dbReference type="ARBA" id="ARBA00022640"/>
    </source>
</evidence>
<keyword evidence="6" id="KW-0150">Chloroplast</keyword>
<dbReference type="GO" id="GO:0008308">
    <property type="term" value="F:voltage-gated monoatomic anion channel activity"/>
    <property type="evidence" value="ECO:0007669"/>
    <property type="project" value="InterPro"/>
</dbReference>
<evidence type="ECO:0000256" key="2">
    <source>
        <dbReference type="ARBA" id="ARBA00004441"/>
    </source>
</evidence>
<comment type="function">
    <text evidence="13">Voltage-dependent rectifying anion channel that facilitates the translocation between chloroplast and cytoplasm of phosphorylated carbohydrates such as triosephosphate, 3-phosphoglycerate and inorganic phosphate (Pi) depending of ATP to triosephosphate ratio in the plastidial intermembrane space; in high triosephosphate/ATP conditions (e.g. photosynthesis), export of triosphosphate from chloroplast (outward rectifying channels), but in high ATP/triosephosphate conditions (e.g. dark phase), import of phosphosolutes (inward rectifying channels).</text>
</comment>
<dbReference type="Proteomes" id="UP001454036">
    <property type="component" value="Unassembled WGS sequence"/>
</dbReference>
<dbReference type="GO" id="GO:0046930">
    <property type="term" value="C:pore complex"/>
    <property type="evidence" value="ECO:0007669"/>
    <property type="project" value="UniProtKB-KW"/>
</dbReference>
<dbReference type="PANTHER" id="PTHR35993">
    <property type="entry name" value="OUTER ENVELOPE PORE PROTEIN 21B, CHLOROPLASTIC"/>
    <property type="match status" value="1"/>
</dbReference>
<dbReference type="PANTHER" id="PTHR35993:SF1">
    <property type="entry name" value="OUTER ENVELOPE PORE PROTEIN 21B, CHLOROPLASTIC"/>
    <property type="match status" value="1"/>
</dbReference>
<keyword evidence="9" id="KW-1002">Plastid outer membrane</keyword>
<gene>
    <name evidence="14" type="ORF">LIER_03287</name>
</gene>
<evidence type="ECO:0000256" key="4">
    <source>
        <dbReference type="ARBA" id="ARBA00022448"/>
    </source>
</evidence>
<evidence type="ECO:0000256" key="1">
    <source>
        <dbReference type="ARBA" id="ARBA00004396"/>
    </source>
</evidence>
<evidence type="ECO:0000256" key="10">
    <source>
        <dbReference type="ARBA" id="ARBA00023065"/>
    </source>
</evidence>
<comment type="caution">
    <text evidence="14">The sequence shown here is derived from an EMBL/GenBank/DDBJ whole genome shotgun (WGS) entry which is preliminary data.</text>
</comment>
<keyword evidence="11" id="KW-0626">Porin</keyword>
<reference evidence="14 15" key="1">
    <citation type="submission" date="2024-01" db="EMBL/GenBank/DDBJ databases">
        <title>The complete chloroplast genome sequence of Lithospermum erythrorhizon: insights into the phylogenetic relationship among Boraginaceae species and the maternal lineages of purple gromwells.</title>
        <authorList>
            <person name="Okada T."/>
            <person name="Watanabe K."/>
        </authorList>
    </citation>
    <scope>NUCLEOTIDE SEQUENCE [LARGE SCALE GENOMIC DNA]</scope>
</reference>
<evidence type="ECO:0000313" key="14">
    <source>
        <dbReference type="EMBL" id="GAA0142373.1"/>
    </source>
</evidence>
<keyword evidence="12" id="KW-0472">Membrane</keyword>
<keyword evidence="15" id="KW-1185">Reference proteome</keyword>
<evidence type="ECO:0000256" key="11">
    <source>
        <dbReference type="ARBA" id="ARBA00023114"/>
    </source>
</evidence>
<keyword evidence="4" id="KW-0813">Transport</keyword>
<dbReference type="GO" id="GO:0015288">
    <property type="term" value="F:porin activity"/>
    <property type="evidence" value="ECO:0007669"/>
    <property type="project" value="UniProtKB-KW"/>
</dbReference>
<evidence type="ECO:0000256" key="12">
    <source>
        <dbReference type="ARBA" id="ARBA00023136"/>
    </source>
</evidence>
<name>A0AAV3NTS9_LITER</name>
<dbReference type="EMBL" id="BAABME010000391">
    <property type="protein sequence ID" value="GAA0142373.1"/>
    <property type="molecule type" value="Genomic_DNA"/>
</dbReference>